<dbReference type="PANTHER" id="PTHR30346:SF0">
    <property type="entry name" value="HCA OPERON TRANSCRIPTIONAL ACTIVATOR HCAR"/>
    <property type="match status" value="1"/>
</dbReference>
<sequence>MDVRQLRYFIAVAEQLNFTEAAKTLYVAQPAVSQQIAYLEKKLGVQLFIRSKHSVELTHAGTVFLKDAREIVQRLDASIETVRQAEEGLVGTINIGLLSVSVRTFLPLVVRSFRKKYPNINIHFAFYNVGQINQKLENDEIDLAFTLSHGLGSMPGIACKKLWSQPYCVIMPHDHPLAANTLLRLEQLAQEPFVMLDRAQSPQGYDHILALCAKKGFSPTIVSHASRIDAVMLIVDAGIGITIQSRHVQMYATPTLRLVDLEGDDYEVDVVASWKEQTANRSVSLFLEEVEQTLGESK</sequence>
<comment type="caution">
    <text evidence="6">The sequence shown here is derived from an EMBL/GenBank/DDBJ whole genome shotgun (WGS) entry which is preliminary data.</text>
</comment>
<proteinExistence type="inferred from homology"/>
<dbReference type="PROSITE" id="PS50931">
    <property type="entry name" value="HTH_LYSR"/>
    <property type="match status" value="1"/>
</dbReference>
<evidence type="ECO:0000256" key="1">
    <source>
        <dbReference type="ARBA" id="ARBA00009437"/>
    </source>
</evidence>
<dbReference type="RefSeq" id="WP_055745065.1">
    <property type="nucleotide sequence ID" value="NZ_LJJB01000010.1"/>
</dbReference>
<evidence type="ECO:0000256" key="4">
    <source>
        <dbReference type="ARBA" id="ARBA00023163"/>
    </source>
</evidence>
<feature type="domain" description="HTH lysR-type" evidence="5">
    <location>
        <begin position="1"/>
        <end position="58"/>
    </location>
</feature>
<name>A0ABR5N5U9_BRECH</name>
<dbReference type="Pfam" id="PF00126">
    <property type="entry name" value="HTH_1"/>
    <property type="match status" value="1"/>
</dbReference>
<dbReference type="EMBL" id="LJJB01000010">
    <property type="protein sequence ID" value="KQL45993.1"/>
    <property type="molecule type" value="Genomic_DNA"/>
</dbReference>
<dbReference type="InterPro" id="IPR036390">
    <property type="entry name" value="WH_DNA-bd_sf"/>
</dbReference>
<dbReference type="InterPro" id="IPR000847">
    <property type="entry name" value="LysR_HTH_N"/>
</dbReference>
<gene>
    <name evidence="6" type="ORF">AN963_13355</name>
</gene>
<keyword evidence="3" id="KW-0238">DNA-binding</keyword>
<dbReference type="SUPFAM" id="SSF53850">
    <property type="entry name" value="Periplasmic binding protein-like II"/>
    <property type="match status" value="1"/>
</dbReference>
<dbReference type="Gene3D" id="1.10.10.10">
    <property type="entry name" value="Winged helix-like DNA-binding domain superfamily/Winged helix DNA-binding domain"/>
    <property type="match status" value="1"/>
</dbReference>
<evidence type="ECO:0000256" key="3">
    <source>
        <dbReference type="ARBA" id="ARBA00023125"/>
    </source>
</evidence>
<dbReference type="Pfam" id="PF03466">
    <property type="entry name" value="LysR_substrate"/>
    <property type="match status" value="1"/>
</dbReference>
<evidence type="ECO:0000259" key="5">
    <source>
        <dbReference type="PROSITE" id="PS50931"/>
    </source>
</evidence>
<dbReference type="InterPro" id="IPR005119">
    <property type="entry name" value="LysR_subst-bd"/>
</dbReference>
<dbReference type="SUPFAM" id="SSF46785">
    <property type="entry name" value="Winged helix' DNA-binding domain"/>
    <property type="match status" value="1"/>
</dbReference>
<evidence type="ECO:0000313" key="7">
    <source>
        <dbReference type="Proteomes" id="UP000051063"/>
    </source>
</evidence>
<dbReference type="Gene3D" id="3.40.190.10">
    <property type="entry name" value="Periplasmic binding protein-like II"/>
    <property type="match status" value="2"/>
</dbReference>
<reference evidence="6 7" key="1">
    <citation type="submission" date="2015-09" db="EMBL/GenBank/DDBJ databases">
        <title>Genome sequencing project for genomic taxonomy and phylogenomics of Bacillus-like bacteria.</title>
        <authorList>
            <person name="Liu B."/>
            <person name="Wang J."/>
            <person name="Zhu Y."/>
            <person name="Liu G."/>
            <person name="Chen Q."/>
            <person name="Chen Z."/>
            <person name="Lan J."/>
            <person name="Che J."/>
            <person name="Ge C."/>
            <person name="Shi H."/>
            <person name="Pan Z."/>
            <person name="Liu X."/>
        </authorList>
    </citation>
    <scope>NUCLEOTIDE SEQUENCE [LARGE SCALE GENOMIC DNA]</scope>
    <source>
        <strain evidence="6 7">DSM 8552</strain>
    </source>
</reference>
<keyword evidence="4" id="KW-0804">Transcription</keyword>
<protein>
    <recommendedName>
        <fullName evidence="5">HTH lysR-type domain-containing protein</fullName>
    </recommendedName>
</protein>
<dbReference type="CDD" id="cd08414">
    <property type="entry name" value="PBP2_LTTR_aromatics_like"/>
    <property type="match status" value="1"/>
</dbReference>
<dbReference type="PRINTS" id="PR00039">
    <property type="entry name" value="HTHLYSR"/>
</dbReference>
<organism evidence="6 7">
    <name type="scientific">Brevibacillus choshinensis</name>
    <dbReference type="NCBI Taxonomy" id="54911"/>
    <lineage>
        <taxon>Bacteria</taxon>
        <taxon>Bacillati</taxon>
        <taxon>Bacillota</taxon>
        <taxon>Bacilli</taxon>
        <taxon>Bacillales</taxon>
        <taxon>Paenibacillaceae</taxon>
        <taxon>Brevibacillus</taxon>
    </lineage>
</organism>
<dbReference type="PANTHER" id="PTHR30346">
    <property type="entry name" value="TRANSCRIPTIONAL DUAL REGULATOR HCAR-RELATED"/>
    <property type="match status" value="1"/>
</dbReference>
<dbReference type="Proteomes" id="UP000051063">
    <property type="component" value="Unassembled WGS sequence"/>
</dbReference>
<keyword evidence="7" id="KW-1185">Reference proteome</keyword>
<accession>A0ABR5N5U9</accession>
<keyword evidence="2" id="KW-0805">Transcription regulation</keyword>
<comment type="similarity">
    <text evidence="1">Belongs to the LysR transcriptional regulatory family.</text>
</comment>
<dbReference type="InterPro" id="IPR036388">
    <property type="entry name" value="WH-like_DNA-bd_sf"/>
</dbReference>
<evidence type="ECO:0000313" key="6">
    <source>
        <dbReference type="EMBL" id="KQL45993.1"/>
    </source>
</evidence>
<evidence type="ECO:0000256" key="2">
    <source>
        <dbReference type="ARBA" id="ARBA00023015"/>
    </source>
</evidence>